<organism evidence="1 2">
    <name type="scientific">Leucogyrophana mollusca</name>
    <dbReference type="NCBI Taxonomy" id="85980"/>
    <lineage>
        <taxon>Eukaryota</taxon>
        <taxon>Fungi</taxon>
        <taxon>Dikarya</taxon>
        <taxon>Basidiomycota</taxon>
        <taxon>Agaricomycotina</taxon>
        <taxon>Agaricomycetes</taxon>
        <taxon>Agaricomycetidae</taxon>
        <taxon>Boletales</taxon>
        <taxon>Boletales incertae sedis</taxon>
        <taxon>Leucogyrophana</taxon>
    </lineage>
</organism>
<protein>
    <submittedName>
        <fullName evidence="1">Uncharacterized protein</fullName>
    </submittedName>
</protein>
<dbReference type="EMBL" id="MU266569">
    <property type="protein sequence ID" value="KAH7920604.1"/>
    <property type="molecule type" value="Genomic_DNA"/>
</dbReference>
<name>A0ACB8B5A4_9AGAM</name>
<comment type="caution">
    <text evidence="1">The sequence shown here is derived from an EMBL/GenBank/DDBJ whole genome shotgun (WGS) entry which is preliminary data.</text>
</comment>
<keyword evidence="2" id="KW-1185">Reference proteome</keyword>
<evidence type="ECO:0000313" key="2">
    <source>
        <dbReference type="Proteomes" id="UP000790709"/>
    </source>
</evidence>
<gene>
    <name evidence="1" type="ORF">BV22DRAFT_1097866</name>
</gene>
<sequence length="945" mass="102796">MGFLDGVSAVLAFRTIPTTILLVLIYATVFSTVLVTDKLPSIPKNTRGLDFPQAYADLHQVAARPHPFNSHANDLVRSHILSRVESIASFYPHVTIYDDLVSNASWASGLLSAKPYAAYYEGNNILVKIDGTDPEYADKGGFLLSAHYDSVSTAPGATDDGMGVVTLLQMVQYFAERRPKRTVIFNINNGEEDGLNGAHAFMEHSWSNITDIFLNLEGAAAGGRPMLFRATSGVPLRSWSGSYVPHPHANVISADAFARGMIRSGTDYSVYEQGGMNGLDFAFYRGRSRYHTKYDSIPGMEGGGKALWAMMEGTRAASVVLANDDSTHETAQAKSSNPVYFDLFGAALVSFSIGALFVANVVLLTAGPIVLLLLVYSEYIIRVTKRIRHRQNAHHGAANGHGSTGSLGSRLWVGTKEVAKGFWNWAKFWVALVLGAGFQALLVLGYVNLNPFIIHSHPYLVLASSLSLSYLTTVLAMTFPLTKHNVVPAPEQQKFSILLQTYVFTWILLVFSTVVLRKSDIGGTYFVTAWNFVVLLGSVLACLEGMTGARGFEAEIHGEGEAPTENRRFVRGIRYEAVRSSDGINGRRGEEVEDAEPTEITPLVQRPHSPKPEGEEQGAIGWWLLQLLIVVPLPAILLFHVTVFLVNAMNQTLTDGNSSAGVYSIVSVLALLTILPIAPFSMNAHRSLTLLVLLIFAFSTIYTWVAFPFSQEAPLKVYFGQRVDLSSSGSRVDRVITSLTGPQQYLAGNILTHLPSSLGKPVVCTNAPDKLGLQTCSWEVDDMWVPSPGGSPKSKAWVTASVVRTNATGARFKVQGRNTRSCTIQFENQRVTAFRVHGDGEKGEQVGYAVPANGVERIQLWSRDWGKEFVVDVEWEIDSFAASVSSDVKGRVSCGWAEYESATVGGGRTGGKIPSLEEVLVFLPEWAVVSKSSAALFDAGVSFAV</sequence>
<evidence type="ECO:0000313" key="1">
    <source>
        <dbReference type="EMBL" id="KAH7920604.1"/>
    </source>
</evidence>
<dbReference type="Proteomes" id="UP000790709">
    <property type="component" value="Unassembled WGS sequence"/>
</dbReference>
<reference evidence="1" key="1">
    <citation type="journal article" date="2021" name="New Phytol.">
        <title>Evolutionary innovations through gain and loss of genes in the ectomycorrhizal Boletales.</title>
        <authorList>
            <person name="Wu G."/>
            <person name="Miyauchi S."/>
            <person name="Morin E."/>
            <person name="Kuo A."/>
            <person name="Drula E."/>
            <person name="Varga T."/>
            <person name="Kohler A."/>
            <person name="Feng B."/>
            <person name="Cao Y."/>
            <person name="Lipzen A."/>
            <person name="Daum C."/>
            <person name="Hundley H."/>
            <person name="Pangilinan J."/>
            <person name="Johnson J."/>
            <person name="Barry K."/>
            <person name="LaButti K."/>
            <person name="Ng V."/>
            <person name="Ahrendt S."/>
            <person name="Min B."/>
            <person name="Choi I.G."/>
            <person name="Park H."/>
            <person name="Plett J.M."/>
            <person name="Magnuson J."/>
            <person name="Spatafora J.W."/>
            <person name="Nagy L.G."/>
            <person name="Henrissat B."/>
            <person name="Grigoriev I.V."/>
            <person name="Yang Z.L."/>
            <person name="Xu J."/>
            <person name="Martin F.M."/>
        </authorList>
    </citation>
    <scope>NUCLEOTIDE SEQUENCE</scope>
    <source>
        <strain evidence="1">KUC20120723A-06</strain>
    </source>
</reference>
<proteinExistence type="predicted"/>
<accession>A0ACB8B5A4</accession>